<sequence>MEDTMLEQRWKEAMTLQEAQGGANLLAGFVTPWATHDGAIHGELQPEGRLKKFMKDYPSHAGEGKNTVLRALKRDLDRLDKWAKSNNMKFNEFKCQVLYFGHNALQHHKLGMVWLDNAQAERDLGVLVTAAEHEPAVFPVGQEGQGHPGLDQE</sequence>
<evidence type="ECO:0000313" key="2">
    <source>
        <dbReference type="Proteomes" id="UP000796761"/>
    </source>
</evidence>
<gene>
    <name evidence="1" type="ORF">HGM15179_012460</name>
</gene>
<name>A0A8K1GAK3_9PASS</name>
<dbReference type="OrthoDB" id="416454at2759"/>
<comment type="caution">
    <text evidence="1">The sequence shown here is derived from an EMBL/GenBank/DDBJ whole genome shotgun (WGS) entry which is preliminary data.</text>
</comment>
<accession>A0A8K1GAK3</accession>
<dbReference type="AlphaFoldDB" id="A0A8K1GAK3"/>
<proteinExistence type="predicted"/>
<dbReference type="EMBL" id="SWJQ01000420">
    <property type="protein sequence ID" value="TRZ14647.1"/>
    <property type="molecule type" value="Genomic_DNA"/>
</dbReference>
<reference evidence="1" key="1">
    <citation type="submission" date="2019-04" db="EMBL/GenBank/DDBJ databases">
        <title>Genome assembly of Zosterops borbonicus 15179.</title>
        <authorList>
            <person name="Leroy T."/>
            <person name="Anselmetti Y."/>
            <person name="Tilak M.-K."/>
            <person name="Nabholz B."/>
        </authorList>
    </citation>
    <scope>NUCLEOTIDE SEQUENCE</scope>
    <source>
        <strain evidence="1">HGM_15179</strain>
        <tissue evidence="1">Muscle</tissue>
    </source>
</reference>
<organism evidence="1 2">
    <name type="scientific">Zosterops borbonicus</name>
    <dbReference type="NCBI Taxonomy" id="364589"/>
    <lineage>
        <taxon>Eukaryota</taxon>
        <taxon>Metazoa</taxon>
        <taxon>Chordata</taxon>
        <taxon>Craniata</taxon>
        <taxon>Vertebrata</taxon>
        <taxon>Euteleostomi</taxon>
        <taxon>Archelosauria</taxon>
        <taxon>Archosauria</taxon>
        <taxon>Dinosauria</taxon>
        <taxon>Saurischia</taxon>
        <taxon>Theropoda</taxon>
        <taxon>Coelurosauria</taxon>
        <taxon>Aves</taxon>
        <taxon>Neognathae</taxon>
        <taxon>Neoaves</taxon>
        <taxon>Telluraves</taxon>
        <taxon>Australaves</taxon>
        <taxon>Passeriformes</taxon>
        <taxon>Sylvioidea</taxon>
        <taxon>Zosteropidae</taxon>
        <taxon>Zosterops</taxon>
    </lineage>
</organism>
<keyword evidence="2" id="KW-1185">Reference proteome</keyword>
<evidence type="ECO:0000313" key="1">
    <source>
        <dbReference type="EMBL" id="TRZ14647.1"/>
    </source>
</evidence>
<protein>
    <submittedName>
        <fullName evidence="1">Uncharacterized protein</fullName>
    </submittedName>
</protein>
<dbReference type="Proteomes" id="UP000796761">
    <property type="component" value="Unassembled WGS sequence"/>
</dbReference>